<keyword evidence="2" id="KW-0472">Membrane</keyword>
<evidence type="ECO:0000313" key="3">
    <source>
        <dbReference type="EMBL" id="TVZ02784.1"/>
    </source>
</evidence>
<keyword evidence="2" id="KW-0812">Transmembrane</keyword>
<feature type="transmembrane region" description="Helical" evidence="2">
    <location>
        <begin position="113"/>
        <end position="138"/>
    </location>
</feature>
<feature type="compositionally biased region" description="Pro residues" evidence="1">
    <location>
        <begin position="282"/>
        <end position="292"/>
    </location>
</feature>
<feature type="region of interest" description="Disordered" evidence="1">
    <location>
        <begin position="262"/>
        <end position="293"/>
    </location>
</feature>
<feature type="transmembrane region" description="Helical" evidence="2">
    <location>
        <begin position="188"/>
        <end position="207"/>
    </location>
</feature>
<keyword evidence="4" id="KW-1185">Reference proteome</keyword>
<comment type="caution">
    <text evidence="3">The sequence shown here is derived from an EMBL/GenBank/DDBJ whole genome shotgun (WGS) entry which is preliminary data.</text>
</comment>
<evidence type="ECO:0000256" key="2">
    <source>
        <dbReference type="SAM" id="Phobius"/>
    </source>
</evidence>
<feature type="compositionally biased region" description="Polar residues" evidence="1">
    <location>
        <begin position="262"/>
        <end position="271"/>
    </location>
</feature>
<keyword evidence="2" id="KW-1133">Transmembrane helix</keyword>
<proteinExistence type="predicted"/>
<protein>
    <submittedName>
        <fullName evidence="3">ABC transporter permease</fullName>
    </submittedName>
</protein>
<dbReference type="OrthoDB" id="3579673at2"/>
<organism evidence="3 4">
    <name type="scientific">Trebonia kvetii</name>
    <dbReference type="NCBI Taxonomy" id="2480626"/>
    <lineage>
        <taxon>Bacteria</taxon>
        <taxon>Bacillati</taxon>
        <taxon>Actinomycetota</taxon>
        <taxon>Actinomycetes</taxon>
        <taxon>Streptosporangiales</taxon>
        <taxon>Treboniaceae</taxon>
        <taxon>Trebonia</taxon>
    </lineage>
</organism>
<dbReference type="AlphaFoldDB" id="A0A6P2BUQ1"/>
<feature type="compositionally biased region" description="Low complexity" evidence="1">
    <location>
        <begin position="272"/>
        <end position="281"/>
    </location>
</feature>
<name>A0A6P2BUQ1_9ACTN</name>
<feature type="transmembrane region" description="Helical" evidence="2">
    <location>
        <begin position="327"/>
        <end position="346"/>
    </location>
</feature>
<dbReference type="Proteomes" id="UP000460272">
    <property type="component" value="Unassembled WGS sequence"/>
</dbReference>
<evidence type="ECO:0000256" key="1">
    <source>
        <dbReference type="SAM" id="MobiDB-lite"/>
    </source>
</evidence>
<evidence type="ECO:0000313" key="4">
    <source>
        <dbReference type="Proteomes" id="UP000460272"/>
    </source>
</evidence>
<feature type="transmembrane region" description="Helical" evidence="2">
    <location>
        <begin position="158"/>
        <end position="181"/>
    </location>
</feature>
<sequence>MIRFAWTRFRTQALAGAGVLAIAGAVLLVTGIQLNHAYYAAAAICKQQGNCAHMFTYTFPSQGYLDVANSLNAAGLAVPGLIGMFWGAPLAAREFETGTFRLAWTQGVTRVRWLAAKLAIAGAAAIAAGELFSLMVNWWSSPIHKADPGYTPFTSGSFHTGIAPAGYAAFAFALGVTAGLLIRRTLPAMAVTLAVFTAVIIAFPVLVRPHLIPPVQATSTLSLASIADMPAVGASNGHLSLVPGSAAAPPGAWVISSSQLTTSDGRASSSEPAGPCAGPASQPGPAPVPPSPAAARACNDYIESLHLRQTVTYQPASRYWAFQWAETAIYLALALALAGFSFWWINRDRSTALNSRRPRTRQPAPALQKLSVTPHDPVVSVAN</sequence>
<accession>A0A6P2BUQ1</accession>
<dbReference type="RefSeq" id="WP_145854937.1">
    <property type="nucleotide sequence ID" value="NZ_RPFW01000004.1"/>
</dbReference>
<reference evidence="3 4" key="1">
    <citation type="submission" date="2018-11" db="EMBL/GenBank/DDBJ databases">
        <title>Trebonia kvetii gen.nov., sp.nov., a novel acidophilic actinobacterium, and proposal of the new actinobacterial family Treboniaceae fam. nov.</title>
        <authorList>
            <person name="Rapoport D."/>
            <person name="Sagova-Mareckova M."/>
            <person name="Sedlacek I."/>
            <person name="Provaznik J."/>
            <person name="Kralova S."/>
            <person name="Pavlinic D."/>
            <person name="Benes V."/>
            <person name="Kopecky J."/>
        </authorList>
    </citation>
    <scope>NUCLEOTIDE SEQUENCE [LARGE SCALE GENOMIC DNA]</scope>
    <source>
        <strain evidence="3 4">15Tr583</strain>
    </source>
</reference>
<dbReference type="EMBL" id="RPFW01000004">
    <property type="protein sequence ID" value="TVZ02784.1"/>
    <property type="molecule type" value="Genomic_DNA"/>
</dbReference>
<feature type="transmembrane region" description="Helical" evidence="2">
    <location>
        <begin position="71"/>
        <end position="92"/>
    </location>
</feature>
<gene>
    <name evidence="3" type="ORF">EAS64_20015</name>
</gene>